<dbReference type="AlphaFoldDB" id="A0AAU9JM95"/>
<dbReference type="GO" id="GO:0004397">
    <property type="term" value="F:histidine ammonia-lyase activity"/>
    <property type="evidence" value="ECO:0007669"/>
    <property type="project" value="UniProtKB-EC"/>
</dbReference>
<dbReference type="FunFam" id="1.20.200.10:FF:000003">
    <property type="entry name" value="Histidine ammonia-lyase"/>
    <property type="match status" value="1"/>
</dbReference>
<evidence type="ECO:0000313" key="9">
    <source>
        <dbReference type="Proteomes" id="UP001162131"/>
    </source>
</evidence>
<dbReference type="GO" id="GO:0005737">
    <property type="term" value="C:cytoplasm"/>
    <property type="evidence" value="ECO:0007669"/>
    <property type="project" value="InterPro"/>
</dbReference>
<protein>
    <recommendedName>
        <fullName evidence="3">histidine ammonia-lyase</fullName>
        <ecNumber evidence="3">4.3.1.3</ecNumber>
    </recommendedName>
</protein>
<dbReference type="NCBIfam" id="NF006871">
    <property type="entry name" value="PRK09367.1"/>
    <property type="match status" value="1"/>
</dbReference>
<reference evidence="8" key="1">
    <citation type="submission" date="2021-09" db="EMBL/GenBank/DDBJ databases">
        <authorList>
            <consortium name="AG Swart"/>
            <person name="Singh M."/>
            <person name="Singh A."/>
            <person name="Seah K."/>
            <person name="Emmerich C."/>
        </authorList>
    </citation>
    <scope>NUCLEOTIDE SEQUENCE</scope>
    <source>
        <strain evidence="8">ATCC30299</strain>
    </source>
</reference>
<evidence type="ECO:0000313" key="8">
    <source>
        <dbReference type="EMBL" id="CAG9326114.1"/>
    </source>
</evidence>
<dbReference type="EC" id="4.3.1.3" evidence="3"/>
<dbReference type="InterPro" id="IPR001106">
    <property type="entry name" value="Aromatic_Lyase"/>
</dbReference>
<organism evidence="8 9">
    <name type="scientific">Blepharisma stoltei</name>
    <dbReference type="NCBI Taxonomy" id="1481888"/>
    <lineage>
        <taxon>Eukaryota</taxon>
        <taxon>Sar</taxon>
        <taxon>Alveolata</taxon>
        <taxon>Ciliophora</taxon>
        <taxon>Postciliodesmatophora</taxon>
        <taxon>Heterotrichea</taxon>
        <taxon>Heterotrichida</taxon>
        <taxon>Blepharismidae</taxon>
        <taxon>Blepharisma</taxon>
    </lineage>
</organism>
<sequence>MSERIVVNGLTMTPELLFKLGQGGVTLEIAESAWDRVNQSRSLIDTILQQGKIAYGINTGFGFFANTIISPENLRKLQFNLIRSHSVGVGSPLPPERVRMLLALRINVLCKGFSGISASLLTKLVEAYNKDCLSYVPEQGTVGACGDLAPLAHLCLGLMGEGLMYDSDSKGYIPAAEVLAKKNYEPIRELFPKEGLSMINGAQMISALCAEALVRAEIASKTADVIASLSLDILKGTYKALDPQIHEARPHPGQMAVAARMRKILMPSGEGSELNLSHIDCTKVQDSYSLRCIPQVHGITHDTLDFVRARLTTELNSATDNPMIFTDTCQILSGGNFHGEYPAKLSDYLGIAIHEIGSISETRIQRLMNTTQSGLPSFLADEPGLNSGYMMVHCTAASLVSENKALCHPSSVDTIATSAGQEDHVSMGGWAARKAINIVKNVETILAIELLCDVKAMEFLRPLKSSEPLEKVISAVKDRIEMHNHDYVVNEDIETLRKMISNGDILNAVKEYIS</sequence>
<dbReference type="NCBIfam" id="TIGR01225">
    <property type="entry name" value="hutH"/>
    <property type="match status" value="1"/>
</dbReference>
<keyword evidence="4" id="KW-0369">Histidine metabolism</keyword>
<comment type="pathway">
    <text evidence="1">Amino-acid degradation; L-histidine degradation into L-glutamate; N-formimidoyl-L-glutamate from L-histidine: step 1/3.</text>
</comment>
<evidence type="ECO:0000256" key="7">
    <source>
        <dbReference type="RuleBase" id="RU003954"/>
    </source>
</evidence>
<evidence type="ECO:0000256" key="1">
    <source>
        <dbReference type="ARBA" id="ARBA00005113"/>
    </source>
</evidence>
<dbReference type="Gene3D" id="1.10.275.10">
    <property type="entry name" value="Fumarase/aspartase (N-terminal domain)"/>
    <property type="match status" value="1"/>
</dbReference>
<dbReference type="SUPFAM" id="SSF48557">
    <property type="entry name" value="L-aspartase-like"/>
    <property type="match status" value="1"/>
</dbReference>
<name>A0AAU9JM95_9CILI</name>
<evidence type="ECO:0000256" key="6">
    <source>
        <dbReference type="ARBA" id="ARBA00049269"/>
    </source>
</evidence>
<dbReference type="Gene3D" id="1.20.200.10">
    <property type="entry name" value="Fumarase/aspartase (Central domain)"/>
    <property type="match status" value="1"/>
</dbReference>
<comment type="catalytic activity">
    <reaction evidence="6">
        <text>L-histidine = trans-urocanate + NH4(+)</text>
        <dbReference type="Rhea" id="RHEA:21232"/>
        <dbReference type="ChEBI" id="CHEBI:17771"/>
        <dbReference type="ChEBI" id="CHEBI:28938"/>
        <dbReference type="ChEBI" id="CHEBI:57595"/>
        <dbReference type="EC" id="4.3.1.3"/>
    </reaction>
</comment>
<dbReference type="Proteomes" id="UP001162131">
    <property type="component" value="Unassembled WGS sequence"/>
</dbReference>
<dbReference type="InterPro" id="IPR005921">
    <property type="entry name" value="HutH"/>
</dbReference>
<dbReference type="Pfam" id="PF00221">
    <property type="entry name" value="Lyase_aromatic"/>
    <property type="match status" value="1"/>
</dbReference>
<comment type="caution">
    <text evidence="8">The sequence shown here is derived from an EMBL/GenBank/DDBJ whole genome shotgun (WGS) entry which is preliminary data.</text>
</comment>
<evidence type="ECO:0000256" key="5">
    <source>
        <dbReference type="ARBA" id="ARBA00023239"/>
    </source>
</evidence>
<evidence type="ECO:0000256" key="4">
    <source>
        <dbReference type="ARBA" id="ARBA00022808"/>
    </source>
</evidence>
<gene>
    <name evidence="8" type="ORF">BSTOLATCC_MIC40551</name>
</gene>
<evidence type="ECO:0000256" key="3">
    <source>
        <dbReference type="ARBA" id="ARBA00012994"/>
    </source>
</evidence>
<dbReference type="EMBL" id="CAJZBQ010000040">
    <property type="protein sequence ID" value="CAG9326114.1"/>
    <property type="molecule type" value="Genomic_DNA"/>
</dbReference>
<proteinExistence type="inferred from homology"/>
<comment type="similarity">
    <text evidence="2 7">Belongs to the PAL/histidase family.</text>
</comment>
<dbReference type="InterPro" id="IPR008948">
    <property type="entry name" value="L-Aspartase-like"/>
</dbReference>
<evidence type="ECO:0000256" key="2">
    <source>
        <dbReference type="ARBA" id="ARBA00007238"/>
    </source>
</evidence>
<dbReference type="CDD" id="cd00332">
    <property type="entry name" value="PAL-HAL"/>
    <property type="match status" value="1"/>
</dbReference>
<dbReference type="PANTHER" id="PTHR10362">
    <property type="entry name" value="HISTIDINE AMMONIA-LYASE"/>
    <property type="match status" value="1"/>
</dbReference>
<accession>A0AAU9JM95</accession>
<keyword evidence="9" id="KW-1185">Reference proteome</keyword>
<keyword evidence="5 7" id="KW-0456">Lyase</keyword>
<dbReference type="InterPro" id="IPR024083">
    <property type="entry name" value="Fumarase/histidase_N"/>
</dbReference>
<dbReference type="GO" id="GO:0006548">
    <property type="term" value="P:L-histidine catabolic process"/>
    <property type="evidence" value="ECO:0007669"/>
    <property type="project" value="InterPro"/>
</dbReference>